<dbReference type="Proteomes" id="UP001211689">
    <property type="component" value="Unassembled WGS sequence"/>
</dbReference>
<dbReference type="SMART" id="SM00091">
    <property type="entry name" value="PAS"/>
    <property type="match status" value="1"/>
</dbReference>
<dbReference type="InterPro" id="IPR000727">
    <property type="entry name" value="T_SNARE_dom"/>
</dbReference>
<comment type="subcellular location">
    <subcellularLocation>
        <location evidence="1">Cell inner membrane</location>
        <topology evidence="1">Multi-pass membrane protein</topology>
    </subcellularLocation>
</comment>
<dbReference type="PROSITE" id="PS50112">
    <property type="entry name" value="PAS"/>
    <property type="match status" value="1"/>
</dbReference>
<dbReference type="PRINTS" id="PR00260">
    <property type="entry name" value="CHEMTRNSDUCR"/>
</dbReference>
<evidence type="ECO:0000256" key="8">
    <source>
        <dbReference type="ARBA" id="ARBA00029447"/>
    </source>
</evidence>
<name>A0ABT4Y2D0_METRE</name>
<dbReference type="Pfam" id="PF13426">
    <property type="entry name" value="PAS_9"/>
    <property type="match status" value="1"/>
</dbReference>
<dbReference type="SUPFAM" id="SSF55785">
    <property type="entry name" value="PYP-like sensor domain (PAS domain)"/>
    <property type="match status" value="1"/>
</dbReference>
<dbReference type="InterPro" id="IPR004090">
    <property type="entry name" value="Chemotax_Me-accpt_rcpt"/>
</dbReference>
<comment type="similarity">
    <text evidence="8">Belongs to the methyl-accepting chemotaxis (MCP) protein family.</text>
</comment>
<dbReference type="Gene3D" id="3.30.450.20">
    <property type="entry name" value="PAS domain"/>
    <property type="match status" value="1"/>
</dbReference>
<evidence type="ECO:0000259" key="11">
    <source>
        <dbReference type="PROSITE" id="PS50112"/>
    </source>
</evidence>
<dbReference type="CDD" id="cd11386">
    <property type="entry name" value="MCP_signal"/>
    <property type="match status" value="1"/>
</dbReference>
<keyword evidence="4" id="KW-0812">Transmembrane</keyword>
<keyword evidence="5" id="KW-1133">Transmembrane helix</keyword>
<dbReference type="PANTHER" id="PTHR32089">
    <property type="entry name" value="METHYL-ACCEPTING CHEMOTAXIS PROTEIN MCPB"/>
    <property type="match status" value="1"/>
</dbReference>
<feature type="domain" description="PAS" evidence="11">
    <location>
        <begin position="10"/>
        <end position="69"/>
    </location>
</feature>
<dbReference type="InterPro" id="IPR035965">
    <property type="entry name" value="PAS-like_dom_sf"/>
</dbReference>
<keyword evidence="3" id="KW-1003">Cell membrane</keyword>
<keyword evidence="2" id="KW-0145">Chemotaxis</keyword>
<dbReference type="InterPro" id="IPR000014">
    <property type="entry name" value="PAS"/>
</dbReference>
<feature type="domain" description="T-SNARE coiled-coil homology" evidence="12">
    <location>
        <begin position="430"/>
        <end position="492"/>
    </location>
</feature>
<organism evidence="13 14">
    <name type="scientific">Metapseudomonas resinovorans</name>
    <name type="common">Pseudomonas resinovorans</name>
    <dbReference type="NCBI Taxonomy" id="53412"/>
    <lineage>
        <taxon>Bacteria</taxon>
        <taxon>Pseudomonadati</taxon>
        <taxon>Pseudomonadota</taxon>
        <taxon>Gammaproteobacteria</taxon>
        <taxon>Pseudomonadales</taxon>
        <taxon>Pseudomonadaceae</taxon>
        <taxon>Metapseudomonas</taxon>
    </lineage>
</organism>
<evidence type="ECO:0000256" key="3">
    <source>
        <dbReference type="ARBA" id="ARBA00022519"/>
    </source>
</evidence>
<dbReference type="SUPFAM" id="SSF58104">
    <property type="entry name" value="Methyl-accepting chemotaxis protein (MCP) signaling domain"/>
    <property type="match status" value="1"/>
</dbReference>
<keyword evidence="7 9" id="KW-0807">Transducer</keyword>
<evidence type="ECO:0000256" key="5">
    <source>
        <dbReference type="ARBA" id="ARBA00022989"/>
    </source>
</evidence>
<feature type="domain" description="Methyl-accepting transducer" evidence="10">
    <location>
        <begin position="243"/>
        <end position="479"/>
    </location>
</feature>
<comment type="caution">
    <text evidence="13">The sequence shown here is derived from an EMBL/GenBank/DDBJ whole genome shotgun (WGS) entry which is preliminary data.</text>
</comment>
<evidence type="ECO:0000256" key="9">
    <source>
        <dbReference type="PROSITE-ProRule" id="PRU00284"/>
    </source>
</evidence>
<dbReference type="InterPro" id="IPR004089">
    <property type="entry name" value="MCPsignal_dom"/>
</dbReference>
<keyword evidence="14" id="KW-1185">Reference proteome</keyword>
<evidence type="ECO:0000259" key="12">
    <source>
        <dbReference type="PROSITE" id="PS50192"/>
    </source>
</evidence>
<evidence type="ECO:0000256" key="1">
    <source>
        <dbReference type="ARBA" id="ARBA00004429"/>
    </source>
</evidence>
<evidence type="ECO:0000259" key="10">
    <source>
        <dbReference type="PROSITE" id="PS50111"/>
    </source>
</evidence>
<evidence type="ECO:0000256" key="4">
    <source>
        <dbReference type="ARBA" id="ARBA00022692"/>
    </source>
</evidence>
<protein>
    <submittedName>
        <fullName evidence="13">Methyl-accepting chemotaxis protein</fullName>
    </submittedName>
</protein>
<evidence type="ECO:0000256" key="7">
    <source>
        <dbReference type="ARBA" id="ARBA00023224"/>
    </source>
</evidence>
<evidence type="ECO:0000313" key="13">
    <source>
        <dbReference type="EMBL" id="MDA8482936.1"/>
    </source>
</evidence>
<dbReference type="PROSITE" id="PS50111">
    <property type="entry name" value="CHEMOTAXIS_TRANSDUC_2"/>
    <property type="match status" value="1"/>
</dbReference>
<dbReference type="PANTHER" id="PTHR32089:SF74">
    <property type="entry name" value="METHYL-ACCEPTING CHEMOTAXIS PROTEIN AER"/>
    <property type="match status" value="1"/>
</dbReference>
<evidence type="ECO:0000256" key="6">
    <source>
        <dbReference type="ARBA" id="ARBA00023136"/>
    </source>
</evidence>
<proteinExistence type="inferred from homology"/>
<dbReference type="PROSITE" id="PS50192">
    <property type="entry name" value="T_SNARE"/>
    <property type="match status" value="1"/>
</dbReference>
<keyword evidence="3" id="KW-0997">Cell inner membrane</keyword>
<dbReference type="EMBL" id="JANEWF010000004">
    <property type="protein sequence ID" value="MDA8482936.1"/>
    <property type="molecule type" value="Genomic_DNA"/>
</dbReference>
<evidence type="ECO:0000256" key="2">
    <source>
        <dbReference type="ARBA" id="ARBA00022500"/>
    </source>
</evidence>
<dbReference type="Pfam" id="PF00015">
    <property type="entry name" value="MCPsignal"/>
    <property type="match status" value="1"/>
</dbReference>
<dbReference type="RefSeq" id="WP_271470420.1">
    <property type="nucleotide sequence ID" value="NZ_JANEWF010000004.1"/>
</dbReference>
<reference evidence="13 14" key="1">
    <citation type="submission" date="2022-07" db="EMBL/GenBank/DDBJ databases">
        <title>Genome Analysis of Selected Gammaproteobacteria from Nigerian Food snails.</title>
        <authorList>
            <person name="Okafor A.C."/>
        </authorList>
    </citation>
    <scope>NUCLEOTIDE SEQUENCE [LARGE SCALE GENOMIC DNA]</scope>
    <source>
        <strain evidence="13 14">Awg 2</strain>
    </source>
</reference>
<evidence type="ECO:0000313" key="14">
    <source>
        <dbReference type="Proteomes" id="UP001211689"/>
    </source>
</evidence>
<dbReference type="Gene3D" id="1.10.287.950">
    <property type="entry name" value="Methyl-accepting chemotaxis protein"/>
    <property type="match status" value="1"/>
</dbReference>
<sequence>MKPSPAPVFAEPPISRLDPEGRLLHCNDAYLDMCGYRREQLLNQPFSTINHPGMPAVVIERMWQTLRAGVPWNGPLMARHQEGGVFWSDLYVVPLFEGGQLVALGTVYHPMDRAGCLRADTLYARLRHGKPADPVATRALRLLGEHSVAALGGVLLAGATLAGLLDAGLSLVLLGGLGAISLQATHVRQRGVIRGLASYPQVYSDPLLAPAYSPRGGADALLDMALGNLQLRLRTVMARIHINGDILRNRAGESSALVASEAGQLERQLEETEQSAAAIQQMSSTIQELSRNLQHSAGATQAVDELARDGERLAGQSQASMQALQSSVEDIGQAVDQLAESIDSISGIAEVIQSIAEQTNLLALNAAIEAARAGESGRGFAVVADEVRTLASRTRDSTGQIQQSIARLRSGSAQALATAQRGEQAAQQSSADVEQVRDALRRISGEVGQISGMSLQMATAIEEQGQVAEEISRQIARIAGLAEQSAGQAQRSTQIGQELHQLAHSQLDLAERFLHG</sequence>
<accession>A0ABT4Y2D0</accession>
<gene>
    <name evidence="13" type="ORF">NNO07_07630</name>
</gene>
<keyword evidence="6" id="KW-0472">Membrane</keyword>
<dbReference type="SMART" id="SM00283">
    <property type="entry name" value="MA"/>
    <property type="match status" value="1"/>
</dbReference>
<dbReference type="NCBIfam" id="TIGR00229">
    <property type="entry name" value="sensory_box"/>
    <property type="match status" value="1"/>
</dbReference>
<dbReference type="CDD" id="cd00130">
    <property type="entry name" value="PAS"/>
    <property type="match status" value="1"/>
</dbReference>